<feature type="transmembrane region" description="Helical" evidence="2">
    <location>
        <begin position="120"/>
        <end position="141"/>
    </location>
</feature>
<evidence type="ECO:0000313" key="4">
    <source>
        <dbReference type="Proteomes" id="UP000006514"/>
    </source>
</evidence>
<evidence type="ECO:0000256" key="2">
    <source>
        <dbReference type="SAM" id="Phobius"/>
    </source>
</evidence>
<dbReference type="InParanoid" id="J0LDC2"/>
<gene>
    <name evidence="3" type="ORF">AURDEDRAFT_176401</name>
</gene>
<feature type="transmembrane region" description="Helical" evidence="2">
    <location>
        <begin position="17"/>
        <end position="39"/>
    </location>
</feature>
<proteinExistence type="predicted"/>
<accession>J0LDC2</accession>
<keyword evidence="2" id="KW-0472">Membrane</keyword>
<dbReference type="OrthoDB" id="3197626at2759"/>
<keyword evidence="2" id="KW-0812">Transmembrane</keyword>
<organism evidence="3 4">
    <name type="scientific">Auricularia subglabra (strain TFB-10046 / SS5)</name>
    <name type="common">White-rot fungus</name>
    <name type="synonym">Auricularia delicata (strain TFB10046)</name>
    <dbReference type="NCBI Taxonomy" id="717982"/>
    <lineage>
        <taxon>Eukaryota</taxon>
        <taxon>Fungi</taxon>
        <taxon>Dikarya</taxon>
        <taxon>Basidiomycota</taxon>
        <taxon>Agaricomycotina</taxon>
        <taxon>Agaricomycetes</taxon>
        <taxon>Auriculariales</taxon>
        <taxon>Auriculariaceae</taxon>
        <taxon>Auricularia</taxon>
    </lineage>
</organism>
<feature type="transmembrane region" description="Helical" evidence="2">
    <location>
        <begin position="86"/>
        <end position="108"/>
    </location>
</feature>
<feature type="transmembrane region" description="Helical" evidence="2">
    <location>
        <begin position="196"/>
        <end position="221"/>
    </location>
</feature>
<dbReference type="AlphaFoldDB" id="J0LDC2"/>
<evidence type="ECO:0000313" key="3">
    <source>
        <dbReference type="EMBL" id="EJD34568.1"/>
    </source>
</evidence>
<protein>
    <recommendedName>
        <fullName evidence="5">Transmembrane protein</fullName>
    </recommendedName>
</protein>
<dbReference type="OMA" id="RITMEIS"/>
<evidence type="ECO:0000256" key="1">
    <source>
        <dbReference type="SAM" id="MobiDB-lite"/>
    </source>
</evidence>
<keyword evidence="4" id="KW-1185">Reference proteome</keyword>
<keyword evidence="2" id="KW-1133">Transmembrane helix</keyword>
<feature type="transmembrane region" description="Helical" evidence="2">
    <location>
        <begin position="51"/>
        <end position="74"/>
    </location>
</feature>
<dbReference type="EMBL" id="JH687936">
    <property type="protein sequence ID" value="EJD34568.1"/>
    <property type="molecule type" value="Genomic_DNA"/>
</dbReference>
<evidence type="ECO:0008006" key="5">
    <source>
        <dbReference type="Google" id="ProtNLM"/>
    </source>
</evidence>
<feature type="region of interest" description="Disordered" evidence="1">
    <location>
        <begin position="315"/>
        <end position="334"/>
    </location>
</feature>
<dbReference type="KEGG" id="adl:AURDEDRAFT_176401"/>
<feature type="compositionally biased region" description="Basic and acidic residues" evidence="1">
    <location>
        <begin position="325"/>
        <end position="334"/>
    </location>
</feature>
<feature type="transmembrane region" description="Helical" evidence="2">
    <location>
        <begin position="166"/>
        <end position="184"/>
    </location>
</feature>
<dbReference type="Proteomes" id="UP000006514">
    <property type="component" value="Unassembled WGS sequence"/>
</dbReference>
<name>J0LDC2_AURST</name>
<sequence length="334" mass="37068">MVKDWNDPTTLYMSGRAFILVVHTCFGIYLCEFLATLGFDISFVRGKRPLNVAAVFYLLARYATLAALVIGIRICNALTPDINCVTWNYVLHACAYGCVAFTSALLYIRVVALSGRNTFVKVFLGLFYIAYWVFVVLGIYMSEAVYVPQLFLCAATNLRAHTLNTLVQFAFDFTCLCLMMFYLARGDRRGGSLWMFLVQQGVVYFACITAGYLFASVFLLLNLNDAVSQAPNVFALLINAVCATRMQRGLAEFYEPSAGRSMGRFDLRMGARMPSMPSAASSARTAVSVAVDVEKTEFVDTGTFAMKKVQMQSQPSTTSFDVDEEKSRGLVEEV</sequence>
<reference evidence="4" key="1">
    <citation type="journal article" date="2012" name="Science">
        <title>The Paleozoic origin of enzymatic lignin decomposition reconstructed from 31 fungal genomes.</title>
        <authorList>
            <person name="Floudas D."/>
            <person name="Binder M."/>
            <person name="Riley R."/>
            <person name="Barry K."/>
            <person name="Blanchette R.A."/>
            <person name="Henrissat B."/>
            <person name="Martinez A.T."/>
            <person name="Otillar R."/>
            <person name="Spatafora J.W."/>
            <person name="Yadav J.S."/>
            <person name="Aerts A."/>
            <person name="Benoit I."/>
            <person name="Boyd A."/>
            <person name="Carlson A."/>
            <person name="Copeland A."/>
            <person name="Coutinho P.M."/>
            <person name="de Vries R.P."/>
            <person name="Ferreira P."/>
            <person name="Findley K."/>
            <person name="Foster B."/>
            <person name="Gaskell J."/>
            <person name="Glotzer D."/>
            <person name="Gorecki P."/>
            <person name="Heitman J."/>
            <person name="Hesse C."/>
            <person name="Hori C."/>
            <person name="Igarashi K."/>
            <person name="Jurgens J.A."/>
            <person name="Kallen N."/>
            <person name="Kersten P."/>
            <person name="Kohler A."/>
            <person name="Kuees U."/>
            <person name="Kumar T.K.A."/>
            <person name="Kuo A."/>
            <person name="LaButti K."/>
            <person name="Larrondo L.F."/>
            <person name="Lindquist E."/>
            <person name="Ling A."/>
            <person name="Lombard V."/>
            <person name="Lucas S."/>
            <person name="Lundell T."/>
            <person name="Martin R."/>
            <person name="McLaughlin D.J."/>
            <person name="Morgenstern I."/>
            <person name="Morin E."/>
            <person name="Murat C."/>
            <person name="Nagy L.G."/>
            <person name="Nolan M."/>
            <person name="Ohm R.A."/>
            <person name="Patyshakuliyeva A."/>
            <person name="Rokas A."/>
            <person name="Ruiz-Duenas F.J."/>
            <person name="Sabat G."/>
            <person name="Salamov A."/>
            <person name="Samejima M."/>
            <person name="Schmutz J."/>
            <person name="Slot J.C."/>
            <person name="St John F."/>
            <person name="Stenlid J."/>
            <person name="Sun H."/>
            <person name="Sun S."/>
            <person name="Syed K."/>
            <person name="Tsang A."/>
            <person name="Wiebenga A."/>
            <person name="Young D."/>
            <person name="Pisabarro A."/>
            <person name="Eastwood D.C."/>
            <person name="Martin F."/>
            <person name="Cullen D."/>
            <person name="Grigoriev I.V."/>
            <person name="Hibbett D.S."/>
        </authorList>
    </citation>
    <scope>NUCLEOTIDE SEQUENCE [LARGE SCALE GENOMIC DNA]</scope>
    <source>
        <strain evidence="4">TFB10046</strain>
    </source>
</reference>